<keyword evidence="1" id="KW-0328">Glycosyltransferase</keyword>
<dbReference type="InterPro" id="IPR037820">
    <property type="entry name" value="GH94N_NdvB"/>
</dbReference>
<dbReference type="InterPro" id="IPR008928">
    <property type="entry name" value="6-hairpin_glycosidase_sf"/>
</dbReference>
<dbReference type="OrthoDB" id="9769991at2"/>
<feature type="domain" description="Glycosyl hydrolase 94 supersandwich" evidence="5">
    <location>
        <begin position="2088"/>
        <end position="2353"/>
    </location>
</feature>
<dbReference type="InterPro" id="IPR011013">
    <property type="entry name" value="Gal_mutarotase_sf_dom"/>
</dbReference>
<dbReference type="InterPro" id="IPR037018">
    <property type="entry name" value="GH65_N"/>
</dbReference>
<dbReference type="InterPro" id="IPR010383">
    <property type="entry name" value="Glyco_hydrolase_94_b-supersand"/>
</dbReference>
<evidence type="ECO:0000313" key="9">
    <source>
        <dbReference type="Proteomes" id="UP000252023"/>
    </source>
</evidence>
<feature type="transmembrane region" description="Helical" evidence="4">
    <location>
        <begin position="417"/>
        <end position="441"/>
    </location>
</feature>
<feature type="region of interest" description="Disordered" evidence="3">
    <location>
        <begin position="2038"/>
        <end position="2069"/>
    </location>
</feature>
<gene>
    <name evidence="8" type="ORF">DRW48_14470</name>
</gene>
<dbReference type="GO" id="GO:0030246">
    <property type="term" value="F:carbohydrate binding"/>
    <property type="evidence" value="ECO:0007669"/>
    <property type="project" value="InterPro"/>
</dbReference>
<protein>
    <submittedName>
        <fullName evidence="8">Protein ndvB</fullName>
    </submittedName>
</protein>
<keyword evidence="2" id="KW-0808">Transferase</keyword>
<dbReference type="InterPro" id="IPR033432">
    <property type="entry name" value="GH94_catalytic"/>
</dbReference>
<keyword evidence="4" id="KW-1133">Transmembrane helix</keyword>
<evidence type="ECO:0000256" key="2">
    <source>
        <dbReference type="ARBA" id="ARBA00022679"/>
    </source>
</evidence>
<proteinExistence type="predicted"/>
<dbReference type="PANTHER" id="PTHR37469:SF2">
    <property type="entry name" value="CELLOBIONIC ACID PHOSPHORYLASE"/>
    <property type="match status" value="1"/>
</dbReference>
<dbReference type="Gene3D" id="1.50.10.140">
    <property type="match status" value="2"/>
</dbReference>
<dbReference type="Pfam" id="PF10091">
    <property type="entry name" value="Glycoamylase"/>
    <property type="match status" value="1"/>
</dbReference>
<keyword evidence="4" id="KW-0472">Membrane</keyword>
<feature type="transmembrane region" description="Helical" evidence="4">
    <location>
        <begin position="447"/>
        <end position="474"/>
    </location>
</feature>
<dbReference type="GO" id="GO:0005975">
    <property type="term" value="P:carbohydrate metabolic process"/>
    <property type="evidence" value="ECO:0007669"/>
    <property type="project" value="InterPro"/>
</dbReference>
<dbReference type="CDD" id="cd11756">
    <property type="entry name" value="GH94N_ChvB_NdvB_1_like"/>
    <property type="match status" value="1"/>
</dbReference>
<evidence type="ECO:0000259" key="5">
    <source>
        <dbReference type="Pfam" id="PF06165"/>
    </source>
</evidence>
<evidence type="ECO:0000256" key="4">
    <source>
        <dbReference type="SAM" id="Phobius"/>
    </source>
</evidence>
<feature type="region of interest" description="Disordered" evidence="3">
    <location>
        <begin position="2858"/>
        <end position="2877"/>
    </location>
</feature>
<dbReference type="CDD" id="cd11753">
    <property type="entry name" value="GH94N_ChvB_NdvB_2_like"/>
    <property type="match status" value="1"/>
</dbReference>
<dbReference type="Pfam" id="PF06165">
    <property type="entry name" value="GH94_b-supersand"/>
    <property type="match status" value="2"/>
</dbReference>
<evidence type="ECO:0000259" key="7">
    <source>
        <dbReference type="Pfam" id="PF17167"/>
    </source>
</evidence>
<dbReference type="KEGG" id="pars:DRW48_14470"/>
<dbReference type="Gene3D" id="2.70.98.40">
    <property type="entry name" value="Glycoside hydrolase, family 65, N-terminal domain"/>
    <property type="match status" value="2"/>
</dbReference>
<evidence type="ECO:0000256" key="3">
    <source>
        <dbReference type="SAM" id="MobiDB-lite"/>
    </source>
</evidence>
<dbReference type="InterPro" id="IPR012341">
    <property type="entry name" value="6hp_glycosidase-like_sf"/>
</dbReference>
<dbReference type="Proteomes" id="UP000252023">
    <property type="component" value="Chromosome"/>
</dbReference>
<sequence length="2877" mass="315827">MTQHDRTRLDQVMARLRGIAPRLSGFRPEPAYHELRDDPARQPLRAEQWSGLGLRAAGEALAHDPSRHVADLMAVDLRRRLDDNRRAIRANYLSTLEAARGGHVITPAAEWLIDNQHVIDEAFRLQREALGPNFLRHLPMISLAGGDRVPRVAALAHGFVAMSNSDLLLTSLNEVVDGFQSVATLTIAELWALPAFLRFVLLENLRRLSDMVVDARQSRQQADRLADDLGRAHTGSERQLLLDRAEPLLKNPTFAMQLGYRLGEVVQTDERAESWLHEGLKAQGVTLDQIVQGEYARQSATNVTVGNAIRSLRRMGDINWLNWVEEVSRVDEILREGADFGALDQATRAAYRDAIERIARRSDHPETAVAEAAVARAAEVPEAVGAALIGSDRLAFQQSQGYRPPLIETLRRGYQRLGWLGVAGPAALIALLLVLAMAGLLPAGTGWPLGILMLVGASFAAAEAGIGLIAMIAARLVSPRRLPSYDFRAGVPSTHRTLVVIPCLLGSRETIDELVQQLELHYLANPLGDVSFALLTDWRDAQTETLPDDQVLLDHAFDGIERLADLYDHGGRRRFFLLHRRRQWNPSEGRWMGWERKRGKLSEMNRLLRGAQDTSFIRTGPLPPEGIRFVITLDSDTRLPRQTVAQLVGKLAHPVNRPQIDPGRRAVARGHAILQPRISASLTTGAEASVFQRVFSVSRGLDPYVFAVSDLYQDLLGEGSFTGKGIYDLDMFETVTEGRFPENTVLSHDLIEGSLARAALVSDVEMVEEFPIRYQVERSRQHRWTRGDWQLLPFIVRRGNGLNGTARFKMLDNLRRSLTAPGWLVASVAGWLALPPAAAGLWQLGLVALIAALPLIHLAMGLLPGSNDVAMGYHLRRVGRDIGRFLLEMGLRFALMADTAVNMVDAILRTLYRLTVTRQHLLEWTTANDANRAASVGPAAYLRLMRGPVLLAVAVALAVLIINPSAIWVAAPFLAAWFASPWIAAWVSTTMETEDRLDIAADDAKALRAIGRQTWRYFEAFVTPEMNHLPPDNFQDDPAPLLAERTSPTNIGFYLLSVLSANDLGWIGRAEALRRIGDTLDTLERLPRHGGHFYNWYDTRTLLVLQPAYISSVDSGNLAGALIALCAGLKMWGREAEPAPVTLAGIEDSFGLFRASIAALPEEGRGGPRPMRKRLDEAVDRMASLLAEAGSGPDALAPRARGIGTSAETLVRLANELHVEARSPATAEVLAWAQALRGCCGSVLGDTAATTDQRALSRVQNALAERARLMAFQMDFRFLIDPEKHLLAVGYRPELEERDQSCYDLLASEARLTSFFAIAKGDLRREHWGHLGRPFAALGGVDAALMSWSGCMFEYLMAPLLMKERLGGILNLSNNTAVKEQIRYGDERGMPWGVSESAFNARDHNMNYQYYAFGVPTLGLKRTVVDDQVVAPYASILASQFRPGEAVRNLRRLARMGALGPYGYYDAVDFTRARLVEGARYAVVRNVMAHHHGMSIVAIANAVLDGIHRERFHDDPVVQAAELMLQEKAPREIVPVTRAEAGIGLSGGEDRYEARVQSETTDPANAPRDIALLSNGRFAASLSSTGAGQAMLGPLAMNRWLPDPSVNQGGIFLFLRDLESDAWWSASTSPRRATRGEVASTLFSDHKAEFFKMAEDIESRMEVIAASESDAEGRRITLRNRSGRERLIEVTSYGEVVLDTPANDRAHPAFSKMFVRTRIDLEAGAIFARRRPRDPKGKAWYLAHVVTGDDAAILPGIEAETDRRAFIGRGRGLGRARAFDAGMRLEGHEGFTLDPIFSLRRTVRLAPRQQVELIFWTVMGDNEESVTRAAQHYTLPRTYEHELQLAWSYSQVQLRHLDISMEDATLFRRFAALLVYPDPSLAAADADRRGSLGPQSDLWPLGISGDDPIILVRIDDESDLPILRGAIRMHRFLSARGIHCDLVILNERATSYVGDLQAQIEAMCEATTHFAMPEVHARHVFRVRRDVMSAQTAATLMAAARIVLHTRNGRLSEQIDRLAERRATAAAVASAAAAEASASGPASGTTMVPAQRRSIRRPPVVPSENNPPATGEGLEFWNGYGGFAAGGREYVVRLRHGESTPQPWINVIARDGFGFHVSAGGAGYTWAVNSRDYQVTPWSNDPVVNRLGEAIHILDRDTGKLATPFVKLSDDPDARFEACHGHGWSRFTGTTSWLRVEAVQALAEGLPAKLTRLRVTNLTTRTLRLEVSAYAELVLGQHRARTATALRVGFDPEASAILARNPFETAITGRVTGLALNRQVDGWLTSRTSWLGRGGAMMRPLAVLEWPPAQPAPGPFAAETNGDPCAALMSRLIIAPGATEEVTVVLADAPAAEISDVLSQAMAGDALPRGLEAAEEDWDGILGALQVETPDRKLDLMVNGWLPYQALGCRLRARTAFYQASGAFGFRDQLQDTLALMLQDPGLARAQLLNAGSRQFREGDFQHWWLPGTGAGVRTMIVDDPVWLAYGTATYVAATADAGILDEPLPWLEGPQLAPGEHDRFFTPDVSADTASLYDHCIAGLRLCLARTGPHGLPLFLGGDWNDGMNRVGEEGRGESGWMGWFLIAAIDSFAPIAESRGDAGCAQDLRDHRARVAEAMEASAWDGAWYRRGWYDNGAPLGSTESDECRIDSIAQSWAMISGAARPDRARQAADQALQHLFDADHKLLKLFTPAFDQTQQEPGYIKSYPPGVRENGGQYTHAAAWMVYALARAGRAAEAHRLFDAINPISHAETREDADRYRVEPYVVAADVYSAPERPGQGGWTWYTGSAGWLYRAAVEGILGITLEDGEVRVRPNLPPGWPGYRATLRRPGCPEQVIEVKAAADGTIEVTGAELARPTALSGRPAAAIPSPQVRAGE</sequence>
<feature type="transmembrane region" description="Helical" evidence="4">
    <location>
        <begin position="840"/>
        <end position="863"/>
    </location>
</feature>
<evidence type="ECO:0000313" key="8">
    <source>
        <dbReference type="EMBL" id="AXC50722.1"/>
    </source>
</evidence>
<dbReference type="SUPFAM" id="SSF74650">
    <property type="entry name" value="Galactose mutarotase-like"/>
    <property type="match status" value="2"/>
</dbReference>
<dbReference type="InterPro" id="IPR052047">
    <property type="entry name" value="GH94_Enzymes"/>
</dbReference>
<dbReference type="InterPro" id="IPR037824">
    <property type="entry name" value="GH94N_2_NdvB"/>
</dbReference>
<dbReference type="GO" id="GO:0016757">
    <property type="term" value="F:glycosyltransferase activity"/>
    <property type="evidence" value="ECO:0007669"/>
    <property type="project" value="UniProtKB-KW"/>
</dbReference>
<evidence type="ECO:0000259" key="6">
    <source>
        <dbReference type="Pfam" id="PF10091"/>
    </source>
</evidence>
<feature type="transmembrane region" description="Helical" evidence="4">
    <location>
        <begin position="817"/>
        <end position="834"/>
    </location>
</feature>
<feature type="domain" description="Glycosyl hydrolase 94 catalytic" evidence="7">
    <location>
        <begin position="2378"/>
        <end position="2802"/>
    </location>
</feature>
<dbReference type="Gene3D" id="1.50.10.10">
    <property type="match status" value="1"/>
</dbReference>
<keyword evidence="9" id="KW-1185">Reference proteome</keyword>
<dbReference type="SMART" id="SM01068">
    <property type="entry name" value="CBM_X"/>
    <property type="match status" value="2"/>
</dbReference>
<name>A0A344PMW7_9RHOB</name>
<organism evidence="8 9">
    <name type="scientific">Paracoccus suum</name>
    <dbReference type="NCBI Taxonomy" id="2259340"/>
    <lineage>
        <taxon>Bacteria</taxon>
        <taxon>Pseudomonadati</taxon>
        <taxon>Pseudomonadota</taxon>
        <taxon>Alphaproteobacteria</taxon>
        <taxon>Rhodobacterales</taxon>
        <taxon>Paracoccaceae</taxon>
        <taxon>Paracoccus</taxon>
    </lineage>
</organism>
<dbReference type="EMBL" id="CP030918">
    <property type="protein sequence ID" value="AXC50722.1"/>
    <property type="molecule type" value="Genomic_DNA"/>
</dbReference>
<keyword evidence="4" id="KW-0812">Transmembrane</keyword>
<dbReference type="PANTHER" id="PTHR37469">
    <property type="entry name" value="CELLOBIONIC ACID PHOSPHORYLASE-RELATED"/>
    <property type="match status" value="1"/>
</dbReference>
<feature type="transmembrane region" description="Helical" evidence="4">
    <location>
        <begin position="949"/>
        <end position="979"/>
    </location>
</feature>
<dbReference type="InterPro" id="IPR019282">
    <property type="entry name" value="Glycoamylase-like_cons_dom"/>
</dbReference>
<feature type="domain" description="Glycoamylase-like" evidence="6">
    <location>
        <begin position="1307"/>
        <end position="1513"/>
    </location>
</feature>
<reference evidence="9" key="1">
    <citation type="submission" date="2018-07" db="EMBL/GenBank/DDBJ databases">
        <title>Genome sequencing of Paracoccus sp. SC2-6.</title>
        <authorList>
            <person name="Heo J."/>
            <person name="Kim S.-J."/>
            <person name="Kwon S.-W."/>
        </authorList>
    </citation>
    <scope>NUCLEOTIDE SEQUENCE [LARGE SCALE GENOMIC DNA]</scope>
    <source>
        <strain evidence="9">SC2-6</strain>
    </source>
</reference>
<dbReference type="SUPFAM" id="SSF48208">
    <property type="entry name" value="Six-hairpin glycosidases"/>
    <property type="match status" value="1"/>
</dbReference>
<feature type="domain" description="Glycosyl hydrolase 94 supersandwich" evidence="5">
    <location>
        <begin position="1560"/>
        <end position="1834"/>
    </location>
</feature>
<accession>A0A344PMW7</accession>
<dbReference type="Pfam" id="PF17167">
    <property type="entry name" value="Glyco_hydro_94"/>
    <property type="match status" value="1"/>
</dbReference>
<dbReference type="RefSeq" id="WP_114077039.1">
    <property type="nucleotide sequence ID" value="NZ_CP030918.1"/>
</dbReference>
<evidence type="ECO:0000256" key="1">
    <source>
        <dbReference type="ARBA" id="ARBA00022676"/>
    </source>
</evidence>